<organism evidence="3 4">
    <name type="scientific">Parapedobacter defluvii</name>
    <dbReference type="NCBI Taxonomy" id="2045106"/>
    <lineage>
        <taxon>Bacteria</taxon>
        <taxon>Pseudomonadati</taxon>
        <taxon>Bacteroidota</taxon>
        <taxon>Sphingobacteriia</taxon>
        <taxon>Sphingobacteriales</taxon>
        <taxon>Sphingobacteriaceae</taxon>
        <taxon>Parapedobacter</taxon>
    </lineage>
</organism>
<dbReference type="InterPro" id="IPR013658">
    <property type="entry name" value="SGL"/>
</dbReference>
<evidence type="ECO:0000313" key="4">
    <source>
        <dbReference type="Proteomes" id="UP000597338"/>
    </source>
</evidence>
<comment type="caution">
    <text evidence="3">The sequence shown here is derived from an EMBL/GenBank/DDBJ whole genome shotgun (WGS) entry which is preliminary data.</text>
</comment>
<comment type="similarity">
    <text evidence="1">Belongs to the SMP-30/CGR1 family.</text>
</comment>
<dbReference type="Gene3D" id="2.120.10.30">
    <property type="entry name" value="TolB, C-terminal domain"/>
    <property type="match status" value="1"/>
</dbReference>
<accession>A0ABQ1L3U6</accession>
<reference evidence="4" key="1">
    <citation type="journal article" date="2019" name="Int. J. Syst. Evol. Microbiol.">
        <title>The Global Catalogue of Microorganisms (GCM) 10K type strain sequencing project: providing services to taxonomists for standard genome sequencing and annotation.</title>
        <authorList>
            <consortium name="The Broad Institute Genomics Platform"/>
            <consortium name="The Broad Institute Genome Sequencing Center for Infectious Disease"/>
            <person name="Wu L."/>
            <person name="Ma J."/>
        </authorList>
    </citation>
    <scope>NUCLEOTIDE SEQUENCE [LARGE SCALE GENOMIC DNA]</scope>
    <source>
        <strain evidence="4">CGMCC 1.15342</strain>
    </source>
</reference>
<dbReference type="Proteomes" id="UP000597338">
    <property type="component" value="Unassembled WGS sequence"/>
</dbReference>
<sequence length="299" mass="32558">MIVEENRVKKLEVPGCILGESPMWHSGRGSAFWVDILGNTLVEYQLGDGLVTQYKGSRMISFVCPVGGTNNLLVAGAQGGIGTYDLRSQELSLISDLNREWENHRCNDGAVDCLGNLWIGTTHMDHEPGGGDLYRISDAWQAEKKIERVSISNGICWSADNRTLYYIDSPTKEIRAFRHDAVTGKVAFDRLAVKISASMGFPDGMSMDVAGTIWVAIWGGGGVGGFNPISGAMEHWIPIPAPHVSSCAFVGPHLDYLLVTTAQKEMDDEQLAQYPDSGCTFLVAMEVPGLPTYDCQLPT</sequence>
<name>A0ABQ1L3U6_9SPHI</name>
<dbReference type="PANTHER" id="PTHR10907:SF47">
    <property type="entry name" value="REGUCALCIN"/>
    <property type="match status" value="1"/>
</dbReference>
<dbReference type="InterPro" id="IPR011042">
    <property type="entry name" value="6-blade_b-propeller_TolB-like"/>
</dbReference>
<dbReference type="Pfam" id="PF08450">
    <property type="entry name" value="SGL"/>
    <property type="match status" value="1"/>
</dbReference>
<keyword evidence="4" id="KW-1185">Reference proteome</keyword>
<gene>
    <name evidence="3" type="ORF">GCM10011386_03940</name>
</gene>
<dbReference type="SUPFAM" id="SSF63829">
    <property type="entry name" value="Calcium-dependent phosphotriesterase"/>
    <property type="match status" value="1"/>
</dbReference>
<dbReference type="RefSeq" id="WP_262892302.1">
    <property type="nucleotide sequence ID" value="NZ_BMIK01000001.1"/>
</dbReference>
<proteinExistence type="inferred from homology"/>
<dbReference type="PRINTS" id="PR01790">
    <property type="entry name" value="SMP30FAMILY"/>
</dbReference>
<dbReference type="PANTHER" id="PTHR10907">
    <property type="entry name" value="REGUCALCIN"/>
    <property type="match status" value="1"/>
</dbReference>
<protein>
    <submittedName>
        <fullName evidence="3">Regucalcin-like protein</fullName>
    </submittedName>
</protein>
<evidence type="ECO:0000259" key="2">
    <source>
        <dbReference type="Pfam" id="PF08450"/>
    </source>
</evidence>
<dbReference type="InterPro" id="IPR005511">
    <property type="entry name" value="SMP-30"/>
</dbReference>
<evidence type="ECO:0000313" key="3">
    <source>
        <dbReference type="EMBL" id="GGC15366.1"/>
    </source>
</evidence>
<evidence type="ECO:0000256" key="1">
    <source>
        <dbReference type="ARBA" id="ARBA00008853"/>
    </source>
</evidence>
<feature type="domain" description="SMP-30/Gluconolactonase/LRE-like region" evidence="2">
    <location>
        <begin position="18"/>
        <end position="263"/>
    </location>
</feature>
<dbReference type="EMBL" id="BMIK01000001">
    <property type="protein sequence ID" value="GGC15366.1"/>
    <property type="molecule type" value="Genomic_DNA"/>
</dbReference>